<accession>A0A7R9BWI0</accession>
<dbReference type="PANTHER" id="PTHR11875">
    <property type="entry name" value="TESTIS-SPECIFIC Y-ENCODED PROTEIN"/>
    <property type="match status" value="1"/>
</dbReference>
<dbReference type="Gene3D" id="1.20.5.1500">
    <property type="match status" value="1"/>
</dbReference>
<keyword evidence="3" id="KW-0539">Nucleus</keyword>
<dbReference type="Proteomes" id="UP000678499">
    <property type="component" value="Unassembled WGS sequence"/>
</dbReference>
<evidence type="ECO:0000256" key="2">
    <source>
        <dbReference type="ARBA" id="ARBA00009947"/>
    </source>
</evidence>
<dbReference type="FunFam" id="1.20.5.1500:FF:000001">
    <property type="entry name" value="Nucleosome assembly protein 1-like 1"/>
    <property type="match status" value="1"/>
</dbReference>
<evidence type="ECO:0000313" key="6">
    <source>
        <dbReference type="EMBL" id="CAD7282930.1"/>
    </source>
</evidence>
<feature type="region of interest" description="Disordered" evidence="5">
    <location>
        <begin position="348"/>
        <end position="388"/>
    </location>
</feature>
<keyword evidence="7" id="KW-1185">Reference proteome</keyword>
<dbReference type="InterPro" id="IPR037231">
    <property type="entry name" value="NAP-like_sf"/>
</dbReference>
<evidence type="ECO:0000256" key="1">
    <source>
        <dbReference type="ARBA" id="ARBA00004123"/>
    </source>
</evidence>
<evidence type="ECO:0000256" key="3">
    <source>
        <dbReference type="ARBA" id="ARBA00023242"/>
    </source>
</evidence>
<feature type="compositionally biased region" description="Acidic residues" evidence="5">
    <location>
        <begin position="126"/>
        <end position="141"/>
    </location>
</feature>
<evidence type="ECO:0000313" key="7">
    <source>
        <dbReference type="Proteomes" id="UP000678499"/>
    </source>
</evidence>
<dbReference type="GO" id="GO:0006334">
    <property type="term" value="P:nucleosome assembly"/>
    <property type="evidence" value="ECO:0007669"/>
    <property type="project" value="InterPro"/>
</dbReference>
<organism evidence="6">
    <name type="scientific">Notodromas monacha</name>
    <dbReference type="NCBI Taxonomy" id="399045"/>
    <lineage>
        <taxon>Eukaryota</taxon>
        <taxon>Metazoa</taxon>
        <taxon>Ecdysozoa</taxon>
        <taxon>Arthropoda</taxon>
        <taxon>Crustacea</taxon>
        <taxon>Oligostraca</taxon>
        <taxon>Ostracoda</taxon>
        <taxon>Podocopa</taxon>
        <taxon>Podocopida</taxon>
        <taxon>Cypridocopina</taxon>
        <taxon>Cypridoidea</taxon>
        <taxon>Cyprididae</taxon>
        <taxon>Notodromas</taxon>
    </lineage>
</organism>
<dbReference type="SUPFAM" id="SSF143113">
    <property type="entry name" value="NAP-like"/>
    <property type="match status" value="1"/>
</dbReference>
<name>A0A7R9BWI0_9CRUS</name>
<gene>
    <name evidence="6" type="ORF">NMOB1V02_LOCUS10548</name>
</gene>
<protein>
    <recommendedName>
        <fullName evidence="8">Nucleosome assembly protein 1-like 1</fullName>
    </recommendedName>
</protein>
<dbReference type="GO" id="GO:0005634">
    <property type="term" value="C:nucleus"/>
    <property type="evidence" value="ECO:0007669"/>
    <property type="project" value="UniProtKB-SubCell"/>
</dbReference>
<sequence length="388" mass="44539">MANPETPGKEEVEAGDGFVEDVDDTDDAEGDAKLACLNDVLKDPTMLAAMQAKIRSEDHAAAHAVFMQSLPSSVKRRIHALKKLQLASAKVEADFYKEVHTLEVKYLELYKDQYEKRAKIVNSEYEPNDDECEWPSDDEEENAKSEADQAKDKSKSEAKAEGDAGADIKGIPDFWLTIFKNVEMLSEMVQEHDEPVLKHLSDIKVKLTQEPMGFELEFFFTPNEYFNNSVLTKKYEFKCEPDQDDPFSFEGPEIVRCHGCKIDWKKDKNVTVRIVKKKQKHKGHGGVRVVPKTVPNDSFFNFFDPPVLKEDEEEQDEDLQQILTADFELGHFIRERIVPRAILYYTGEALDEDEDDDFEDEDDEDEDDEDGEDEDDEPPVTSRSKRRH</sequence>
<dbReference type="EMBL" id="OA886567">
    <property type="protein sequence ID" value="CAD7282930.1"/>
    <property type="molecule type" value="Genomic_DNA"/>
</dbReference>
<dbReference type="EMBL" id="CAJPEX010004530">
    <property type="protein sequence ID" value="CAG0923082.1"/>
    <property type="molecule type" value="Genomic_DNA"/>
</dbReference>
<proteinExistence type="inferred from homology"/>
<dbReference type="AlphaFoldDB" id="A0A7R9BWI0"/>
<dbReference type="FunFam" id="3.30.1120.90:FF:000001">
    <property type="entry name" value="Nucleosome assembly protein 1-like 1"/>
    <property type="match status" value="1"/>
</dbReference>
<evidence type="ECO:0000256" key="4">
    <source>
        <dbReference type="RuleBase" id="RU003876"/>
    </source>
</evidence>
<evidence type="ECO:0000256" key="5">
    <source>
        <dbReference type="SAM" id="MobiDB-lite"/>
    </source>
</evidence>
<feature type="compositionally biased region" description="Basic and acidic residues" evidence="5">
    <location>
        <begin position="142"/>
        <end position="162"/>
    </location>
</feature>
<feature type="region of interest" description="Disordered" evidence="5">
    <location>
        <begin position="121"/>
        <end position="163"/>
    </location>
</feature>
<dbReference type="InterPro" id="IPR002164">
    <property type="entry name" value="NAP_family"/>
</dbReference>
<reference evidence="6" key="1">
    <citation type="submission" date="2020-11" db="EMBL/GenBank/DDBJ databases">
        <authorList>
            <person name="Tran Van P."/>
        </authorList>
    </citation>
    <scope>NUCLEOTIDE SEQUENCE</scope>
</reference>
<dbReference type="OrthoDB" id="27325at2759"/>
<dbReference type="Pfam" id="PF00956">
    <property type="entry name" value="NAP"/>
    <property type="match status" value="1"/>
</dbReference>
<comment type="subcellular location">
    <subcellularLocation>
        <location evidence="1">Nucleus</location>
    </subcellularLocation>
</comment>
<comment type="similarity">
    <text evidence="2 4">Belongs to the nucleosome assembly protein (NAP) family.</text>
</comment>
<evidence type="ECO:0008006" key="8">
    <source>
        <dbReference type="Google" id="ProtNLM"/>
    </source>
</evidence>
<feature type="region of interest" description="Disordered" evidence="5">
    <location>
        <begin position="1"/>
        <end position="26"/>
    </location>
</feature>
<dbReference type="Gene3D" id="3.30.1120.90">
    <property type="entry name" value="Nucleosome assembly protein"/>
    <property type="match status" value="1"/>
</dbReference>
<feature type="compositionally biased region" description="Acidic residues" evidence="5">
    <location>
        <begin position="349"/>
        <end position="378"/>
    </location>
</feature>